<organism evidence="6 7">
    <name type="scientific">Streptomyces kanamyceticus</name>
    <dbReference type="NCBI Taxonomy" id="1967"/>
    <lineage>
        <taxon>Bacteria</taxon>
        <taxon>Bacillati</taxon>
        <taxon>Actinomycetota</taxon>
        <taxon>Actinomycetes</taxon>
        <taxon>Kitasatosporales</taxon>
        <taxon>Streptomycetaceae</taxon>
        <taxon>Streptomyces</taxon>
    </lineage>
</organism>
<evidence type="ECO:0000313" key="7">
    <source>
        <dbReference type="Proteomes" id="UP000325529"/>
    </source>
</evidence>
<dbReference type="EMBL" id="CP023699">
    <property type="protein sequence ID" value="QEU95560.1"/>
    <property type="molecule type" value="Genomic_DNA"/>
</dbReference>
<dbReference type="InterPro" id="IPR015590">
    <property type="entry name" value="Aldehyde_DH_dom"/>
</dbReference>
<dbReference type="CDD" id="cd07078">
    <property type="entry name" value="ALDH"/>
    <property type="match status" value="1"/>
</dbReference>
<dbReference type="Gene3D" id="3.40.605.10">
    <property type="entry name" value="Aldehyde Dehydrogenase, Chain A, domain 1"/>
    <property type="match status" value="1"/>
</dbReference>
<dbReference type="GO" id="GO:0016620">
    <property type="term" value="F:oxidoreductase activity, acting on the aldehyde or oxo group of donors, NAD or NADP as acceptor"/>
    <property type="evidence" value="ECO:0007669"/>
    <property type="project" value="InterPro"/>
</dbReference>
<feature type="active site" evidence="3">
    <location>
        <position position="232"/>
    </location>
</feature>
<proteinExistence type="inferred from homology"/>
<comment type="similarity">
    <text evidence="1 4">Belongs to the aldehyde dehydrogenase family.</text>
</comment>
<dbReference type="InterPro" id="IPR016163">
    <property type="entry name" value="Ald_DH_C"/>
</dbReference>
<dbReference type="KEGG" id="ska:CP970_35670"/>
<dbReference type="InterPro" id="IPR016161">
    <property type="entry name" value="Ald_DH/histidinol_DH"/>
</dbReference>
<dbReference type="Proteomes" id="UP000325529">
    <property type="component" value="Chromosome"/>
</dbReference>
<keyword evidence="2 4" id="KW-0560">Oxidoreductase</keyword>
<dbReference type="FunFam" id="3.40.605.10:FF:000007">
    <property type="entry name" value="NAD/NADP-dependent betaine aldehyde dehydrogenase"/>
    <property type="match status" value="1"/>
</dbReference>
<dbReference type="Gene3D" id="3.40.309.10">
    <property type="entry name" value="Aldehyde Dehydrogenase, Chain A, domain 2"/>
    <property type="match status" value="1"/>
</dbReference>
<dbReference type="FunFam" id="3.40.605.10:FF:000026">
    <property type="entry name" value="Aldehyde dehydrogenase, putative"/>
    <property type="match status" value="1"/>
</dbReference>
<evidence type="ECO:0000256" key="2">
    <source>
        <dbReference type="ARBA" id="ARBA00023002"/>
    </source>
</evidence>
<dbReference type="AlphaFoldDB" id="A0A5J6GHV7"/>
<dbReference type="InterPro" id="IPR029510">
    <property type="entry name" value="Ald_DH_CS_GLU"/>
</dbReference>
<dbReference type="Pfam" id="PF00171">
    <property type="entry name" value="Aldedh"/>
    <property type="match status" value="1"/>
</dbReference>
<evidence type="ECO:0000256" key="3">
    <source>
        <dbReference type="PROSITE-ProRule" id="PRU10007"/>
    </source>
</evidence>
<evidence type="ECO:0000256" key="1">
    <source>
        <dbReference type="ARBA" id="ARBA00009986"/>
    </source>
</evidence>
<dbReference type="InterPro" id="IPR016160">
    <property type="entry name" value="Ald_DH_CS_CYS"/>
</dbReference>
<accession>A0A5J6GHV7</accession>
<dbReference type="PANTHER" id="PTHR11699">
    <property type="entry name" value="ALDEHYDE DEHYDROGENASE-RELATED"/>
    <property type="match status" value="1"/>
</dbReference>
<name>A0A5J6GHV7_STRKN</name>
<dbReference type="OrthoDB" id="6882680at2"/>
<dbReference type="PROSITE" id="PS00687">
    <property type="entry name" value="ALDEHYDE_DEHYDR_GLU"/>
    <property type="match status" value="1"/>
</dbReference>
<feature type="domain" description="Aldehyde dehydrogenase" evidence="5">
    <location>
        <begin position="6"/>
        <end position="449"/>
    </location>
</feature>
<sequence length="455" mass="47905">MLDVRNLEVLNPATEEVVATVPAATPQDVDAAVARAARAQEQWAAAAPADRARLLRRFAAQVDEHLEELAQLEVREAGHVIGNARWEAGNVRDLLDFSAGGVERLNGRQIPVPGGLNVTVLEPLGVVGVIAPWNFPMPIAAWGTAPALAAGNAVILKPAETTPLTALRLAELALAAGLPEGLFQVLPGEGGVAGNALVEHPGVAKIVFTGSTRVGKQIMARCADRVKRLTLELGGKSPNIVFADADVEAAALATPMSYLDNSGQDCCARTRVLVQRSVYDRFLEVVTPAIESVVVGDPADEKTQMGPLISRTQLDRVRAHVTPGDGIHGTAPEGPGFWFPPTLLTDVDPAAPVATEEVFGPVAVVIPFDDEADAIRLANATDYGLSGSIWTRDVGRALRVSGGVRAGNLSVNSHSSVRYWTPFGGYKQSGLGRELGPDALAAFTETKNVFISTEA</sequence>
<keyword evidence="7" id="KW-1185">Reference proteome</keyword>
<evidence type="ECO:0000313" key="6">
    <source>
        <dbReference type="EMBL" id="QEU95560.1"/>
    </source>
</evidence>
<evidence type="ECO:0000259" key="5">
    <source>
        <dbReference type="Pfam" id="PF00171"/>
    </source>
</evidence>
<dbReference type="SUPFAM" id="SSF53720">
    <property type="entry name" value="ALDH-like"/>
    <property type="match status" value="1"/>
</dbReference>
<dbReference type="InterPro" id="IPR016162">
    <property type="entry name" value="Ald_DH_N"/>
</dbReference>
<gene>
    <name evidence="6" type="ORF">CP970_35670</name>
</gene>
<dbReference type="RefSeq" id="WP_055556237.1">
    <property type="nucleotide sequence ID" value="NZ_CP023699.1"/>
</dbReference>
<reference evidence="6 7" key="1">
    <citation type="submission" date="2017-09" db="EMBL/GenBank/DDBJ databases">
        <authorList>
            <person name="Lee N."/>
            <person name="Cho B.-K."/>
        </authorList>
    </citation>
    <scope>NUCLEOTIDE SEQUENCE [LARGE SCALE GENOMIC DNA]</scope>
    <source>
        <strain evidence="6 7">ATCC 12853</strain>
    </source>
</reference>
<protein>
    <submittedName>
        <fullName evidence="6">Aldehyde dehydrogenase</fullName>
    </submittedName>
</protein>
<evidence type="ECO:0000256" key="4">
    <source>
        <dbReference type="RuleBase" id="RU003345"/>
    </source>
</evidence>
<dbReference type="PROSITE" id="PS00070">
    <property type="entry name" value="ALDEHYDE_DEHYDR_CYS"/>
    <property type="match status" value="1"/>
</dbReference>